<feature type="compositionally biased region" description="Low complexity" evidence="9">
    <location>
        <begin position="277"/>
        <end position="288"/>
    </location>
</feature>
<evidence type="ECO:0000259" key="11">
    <source>
        <dbReference type="PROSITE" id="PS50067"/>
    </source>
</evidence>
<feature type="coiled-coil region" evidence="8">
    <location>
        <begin position="838"/>
        <end position="865"/>
    </location>
</feature>
<dbReference type="PRINTS" id="PR00380">
    <property type="entry name" value="KINESINHEAVY"/>
</dbReference>
<evidence type="ECO:0000313" key="12">
    <source>
        <dbReference type="EMBL" id="KAF5828929.1"/>
    </source>
</evidence>
<feature type="binding site" evidence="7">
    <location>
        <begin position="440"/>
        <end position="447"/>
    </location>
    <ligand>
        <name>ATP</name>
        <dbReference type="ChEBI" id="CHEBI:30616"/>
    </ligand>
</feature>
<feature type="region of interest" description="Disordered" evidence="9">
    <location>
        <begin position="1026"/>
        <end position="1083"/>
    </location>
</feature>
<gene>
    <name evidence="12" type="ORF">DUNSADRAFT_16821</name>
</gene>
<feature type="compositionally biased region" description="Pro residues" evidence="9">
    <location>
        <begin position="753"/>
        <end position="769"/>
    </location>
</feature>
<evidence type="ECO:0008006" key="14">
    <source>
        <dbReference type="Google" id="ProtNLM"/>
    </source>
</evidence>
<dbReference type="Proteomes" id="UP000815325">
    <property type="component" value="Unassembled WGS sequence"/>
</dbReference>
<feature type="domain" description="WW" evidence="10">
    <location>
        <begin position="126"/>
        <end position="159"/>
    </location>
</feature>
<feature type="compositionally biased region" description="Low complexity" evidence="9">
    <location>
        <begin position="1058"/>
        <end position="1068"/>
    </location>
</feature>
<comment type="subcellular location">
    <subcellularLocation>
        <location evidence="1">Cytoplasm</location>
    </subcellularLocation>
</comment>
<organism evidence="12 13">
    <name type="scientific">Dunaliella salina</name>
    <name type="common">Green alga</name>
    <name type="synonym">Protococcus salinus</name>
    <dbReference type="NCBI Taxonomy" id="3046"/>
    <lineage>
        <taxon>Eukaryota</taxon>
        <taxon>Viridiplantae</taxon>
        <taxon>Chlorophyta</taxon>
        <taxon>core chlorophytes</taxon>
        <taxon>Chlorophyceae</taxon>
        <taxon>CS clade</taxon>
        <taxon>Chlamydomonadales</taxon>
        <taxon>Dunaliellaceae</taxon>
        <taxon>Dunaliella</taxon>
    </lineage>
</organism>
<feature type="domain" description="Kinesin motor" evidence="11">
    <location>
        <begin position="351"/>
        <end position="701"/>
    </location>
</feature>
<evidence type="ECO:0000259" key="10">
    <source>
        <dbReference type="PROSITE" id="PS50020"/>
    </source>
</evidence>
<feature type="compositionally biased region" description="Low complexity" evidence="9">
    <location>
        <begin position="324"/>
        <end position="337"/>
    </location>
</feature>
<feature type="compositionally biased region" description="Gly residues" evidence="9">
    <location>
        <begin position="1143"/>
        <end position="1169"/>
    </location>
</feature>
<protein>
    <recommendedName>
        <fullName evidence="14">Kinesin motor domain-containing protein</fullName>
    </recommendedName>
</protein>
<feature type="coiled-coil region" evidence="8">
    <location>
        <begin position="1094"/>
        <end position="1135"/>
    </location>
</feature>
<feature type="region of interest" description="Disordered" evidence="9">
    <location>
        <begin position="199"/>
        <end position="346"/>
    </location>
</feature>
<reference evidence="12" key="1">
    <citation type="submission" date="2017-08" db="EMBL/GenBank/DDBJ databases">
        <authorList>
            <person name="Polle J.E."/>
            <person name="Barry K."/>
            <person name="Cushman J."/>
            <person name="Schmutz J."/>
            <person name="Tran D."/>
            <person name="Hathwaick L.T."/>
            <person name="Yim W.C."/>
            <person name="Jenkins J."/>
            <person name="Mckie-Krisberg Z.M."/>
            <person name="Prochnik S."/>
            <person name="Lindquist E."/>
            <person name="Dockter R.B."/>
            <person name="Adam C."/>
            <person name="Molina H."/>
            <person name="Bunkerborg J."/>
            <person name="Jin E."/>
            <person name="Buchheim M."/>
            <person name="Magnuson J."/>
        </authorList>
    </citation>
    <scope>NUCLEOTIDE SEQUENCE</scope>
    <source>
        <strain evidence="12">CCAP 19/18</strain>
    </source>
</reference>
<keyword evidence="6 7" id="KW-0505">Motor protein</keyword>
<dbReference type="EMBL" id="MU070226">
    <property type="protein sequence ID" value="KAF5828929.1"/>
    <property type="molecule type" value="Genomic_DNA"/>
</dbReference>
<dbReference type="InterPro" id="IPR001752">
    <property type="entry name" value="Kinesin_motor_dom"/>
</dbReference>
<comment type="similarity">
    <text evidence="7">Belongs to the TRAFAC class myosin-kinesin ATPase superfamily. Kinesin family.</text>
</comment>
<feature type="compositionally biased region" description="Low complexity" evidence="9">
    <location>
        <begin position="1178"/>
        <end position="1188"/>
    </location>
</feature>
<dbReference type="InterPro" id="IPR001202">
    <property type="entry name" value="WW_dom"/>
</dbReference>
<evidence type="ECO:0000313" key="13">
    <source>
        <dbReference type="Proteomes" id="UP000815325"/>
    </source>
</evidence>
<accession>A0ABQ7G2U7</accession>
<evidence type="ECO:0000256" key="7">
    <source>
        <dbReference type="PROSITE-ProRule" id="PRU00283"/>
    </source>
</evidence>
<keyword evidence="3 7" id="KW-0547">Nucleotide-binding</keyword>
<dbReference type="SMART" id="SM00129">
    <property type="entry name" value="KISc"/>
    <property type="match status" value="1"/>
</dbReference>
<sequence>MPSPVEEALLAQLGLTKETAHGAAGVISEMALPESLPVGWTAGYDEATRQIIYTDGHTGDQHSKHPLLDYYQGVLFMESQGNALMQALEKATPPGDKEVADMCEYFRIRSDEDPYVREVARMALSAPLPPGWEEAVDETGSLMFRNTSTGVMQPSHPLDVYFNELIARRRTEVDLGRTAAALGDGASPPHTALAATYAPDRAPGLAPSGVTPSSGHGSISEGYSDELEGDAEGGKSSSAALPSTWGDGGTVHQPEKARHAGVVHKSGASSWGDGSAMQEQGGMQQPGGVSTWGDGGAMQQHGGQHTRGHSGISKESRAGSSGMATPPAGAQEAASADADTKEGGVELSREHIRVAVRARPLLNLREKDISAWVIDSKNNTLQLRDQVAVSNKAAMAQGRIFRFNSVEGPDTTNEGLTAQHVQPLLQAAFKGINCTICAYGQTGSGKTHTMFGPSNVRGGVVGMSLAYLFGKVEEAAALAAKPRSHRDGSKEVGMAEDVASSTHYKVTLSMLELYNEQLQDLLASPAQQQQQTLTLVDDPQQGIRVHGLTEVECPSYARALSVIEAGCAARSVGATHLNERSSRAHTIVRVQLEGGGPPTPSNGEIKQHQHQQQGDQELRSIALLHFVDLAGSERLARTGTSGIRVGPRLPVYTHLHMVCTLLPPCLGGNARTAILATINPSHQHVEETLNTLQFAQRTMNVVNTVVQNRLGPAPKGSSKEQARLNALESSKTVLLDRLEGLTGQPQGGVWDLKPPPTPPDLHLPAPRPPGRAHNANAHSQQQLQAVTAETALRSIARVAQTGRPSGASGALRLAALAAAKGGGGPEGVEPPEAVVMAVRRMRAERDELRRRDAKLRKQLNDARTTLKGLEPYLHQQSTIEDCVGMLDDLIGPAPNQDLQPSAGKGKGGDQAAMQMDIMDRLREGVESVVLLSAELSSVQRQLHSSIALQQAAEQRASELEALWHNSTLRTGSSSIFGQDGASAGQVGELRQMMQDMDKYAKALQQELAVTKAELAKWRGFTDEPPMVVGSVQGEGEDPQAPSIEWAPGHIPVDRHSRATAGAAAGASRDGAEAGSGGSKPGGAVVVGSMAIRAAREARARVRACERELHQVQQHRAQLQDRVAELEAAAAAAAAAAERLGSPSKGGGGAGGKGGAAGQGGANLEGGEGNDGATQSSNAAQEETAAQQKEQFERAKARVVSLAREVAALTRERDSLLGIVLEAANQARAQGANGGSDNVPLLMPTSLAQRLLAGGELAGPMDVYRSSSHPPSVSRSSIGSSAGLAGAAAVYRPHPPRSRHRNGDVRDGLGLQSAAAAAAAAAAVAACHTKWPSNLRQLFEAGLGVERPSFDASPPPLETRIKMQKVEDRAVLKGELPPIAGDPGIGKEVLAVNAGAAGGADLVALKRQLVQTEKARRQGELKAAAQVKEAEQQIATLKKQAAAASNAAAEQMARAEEAHAAELGRIKSEATGAITTLMQENARLRHMLAQDQMLNSKLVQSAAGGSLRS</sequence>
<dbReference type="InterPro" id="IPR036961">
    <property type="entry name" value="Kinesin_motor_dom_sf"/>
</dbReference>
<evidence type="ECO:0000256" key="5">
    <source>
        <dbReference type="ARBA" id="ARBA00023054"/>
    </source>
</evidence>
<dbReference type="PROSITE" id="PS50020">
    <property type="entry name" value="WW_DOMAIN_2"/>
    <property type="match status" value="1"/>
</dbReference>
<keyword evidence="2" id="KW-0963">Cytoplasm</keyword>
<feature type="region of interest" description="Disordered" evidence="9">
    <location>
        <begin position="592"/>
        <end position="613"/>
    </location>
</feature>
<evidence type="ECO:0000256" key="2">
    <source>
        <dbReference type="ARBA" id="ARBA00022490"/>
    </source>
</evidence>
<feature type="region of interest" description="Disordered" evidence="9">
    <location>
        <begin position="1139"/>
        <end position="1189"/>
    </location>
</feature>
<evidence type="ECO:0000256" key="8">
    <source>
        <dbReference type="SAM" id="Coils"/>
    </source>
</evidence>
<evidence type="ECO:0000256" key="1">
    <source>
        <dbReference type="ARBA" id="ARBA00004496"/>
    </source>
</evidence>
<dbReference type="PANTHER" id="PTHR47969:SF15">
    <property type="entry name" value="CHROMOSOME-ASSOCIATED KINESIN KIF4A-RELATED"/>
    <property type="match status" value="1"/>
</dbReference>
<proteinExistence type="inferred from homology"/>
<dbReference type="PROSITE" id="PS50067">
    <property type="entry name" value="KINESIN_MOTOR_2"/>
    <property type="match status" value="1"/>
</dbReference>
<feature type="region of interest" description="Disordered" evidence="9">
    <location>
        <begin position="744"/>
        <end position="774"/>
    </location>
</feature>
<dbReference type="SUPFAM" id="SSF52540">
    <property type="entry name" value="P-loop containing nucleoside triphosphate hydrolases"/>
    <property type="match status" value="1"/>
</dbReference>
<dbReference type="PANTHER" id="PTHR47969">
    <property type="entry name" value="CHROMOSOME-ASSOCIATED KINESIN KIF4A-RELATED"/>
    <property type="match status" value="1"/>
</dbReference>
<dbReference type="Gene3D" id="3.40.850.10">
    <property type="entry name" value="Kinesin motor domain"/>
    <property type="match status" value="2"/>
</dbReference>
<dbReference type="InterPro" id="IPR027640">
    <property type="entry name" value="Kinesin-like_fam"/>
</dbReference>
<evidence type="ECO:0000256" key="6">
    <source>
        <dbReference type="ARBA" id="ARBA00023175"/>
    </source>
</evidence>
<dbReference type="InterPro" id="IPR027417">
    <property type="entry name" value="P-loop_NTPase"/>
</dbReference>
<evidence type="ECO:0000256" key="9">
    <source>
        <dbReference type="SAM" id="MobiDB-lite"/>
    </source>
</evidence>
<feature type="coiled-coil region" evidence="8">
    <location>
        <begin position="1419"/>
        <end position="1457"/>
    </location>
</feature>
<name>A0ABQ7G2U7_DUNSA</name>
<keyword evidence="4 7" id="KW-0067">ATP-binding</keyword>
<keyword evidence="5 8" id="KW-0175">Coiled coil</keyword>
<evidence type="ECO:0000256" key="3">
    <source>
        <dbReference type="ARBA" id="ARBA00022741"/>
    </source>
</evidence>
<keyword evidence="13" id="KW-1185">Reference proteome</keyword>
<dbReference type="Gene3D" id="2.20.70.10">
    <property type="match status" value="1"/>
</dbReference>
<evidence type="ECO:0000256" key="4">
    <source>
        <dbReference type="ARBA" id="ARBA00022840"/>
    </source>
</evidence>
<comment type="caution">
    <text evidence="12">The sequence shown here is derived from an EMBL/GenBank/DDBJ whole genome shotgun (WGS) entry which is preliminary data.</text>
</comment>
<dbReference type="Pfam" id="PF00225">
    <property type="entry name" value="Kinesin"/>
    <property type="match status" value="2"/>
</dbReference>